<accession>B9M9B6</accession>
<protein>
    <submittedName>
        <fullName evidence="1">Uncharacterized protein</fullName>
    </submittedName>
</protein>
<gene>
    <name evidence="1" type="ordered locus">Geob_0303</name>
</gene>
<reference evidence="1 2" key="1">
    <citation type="submission" date="2009-01" db="EMBL/GenBank/DDBJ databases">
        <title>Complete sequence of Geobacter sp. FRC-32.</title>
        <authorList>
            <consortium name="US DOE Joint Genome Institute"/>
            <person name="Lucas S."/>
            <person name="Copeland A."/>
            <person name="Lapidus A."/>
            <person name="Glavina del Rio T."/>
            <person name="Dalin E."/>
            <person name="Tice H."/>
            <person name="Bruce D."/>
            <person name="Goodwin L."/>
            <person name="Pitluck S."/>
            <person name="Saunders E."/>
            <person name="Brettin T."/>
            <person name="Detter J.C."/>
            <person name="Han C."/>
            <person name="Larimer F."/>
            <person name="Land M."/>
            <person name="Hauser L."/>
            <person name="Kyrpides N."/>
            <person name="Ovchinnikova G."/>
            <person name="Kostka J."/>
            <person name="Richardson P."/>
        </authorList>
    </citation>
    <scope>NUCLEOTIDE SEQUENCE [LARGE SCALE GENOMIC DNA]</scope>
    <source>
        <strain evidence="2">DSM 22248 / JCM 15807 / FRC-32</strain>
    </source>
</reference>
<name>B9M9B6_GEODF</name>
<dbReference type="Proteomes" id="UP000007721">
    <property type="component" value="Chromosome"/>
</dbReference>
<organism evidence="1 2">
    <name type="scientific">Geotalea daltonii (strain DSM 22248 / JCM 15807 / FRC-32)</name>
    <name type="common">Geobacter daltonii</name>
    <dbReference type="NCBI Taxonomy" id="316067"/>
    <lineage>
        <taxon>Bacteria</taxon>
        <taxon>Pseudomonadati</taxon>
        <taxon>Thermodesulfobacteriota</taxon>
        <taxon>Desulfuromonadia</taxon>
        <taxon>Geobacterales</taxon>
        <taxon>Geobacteraceae</taxon>
        <taxon>Geotalea</taxon>
    </lineage>
</organism>
<keyword evidence="2" id="KW-1185">Reference proteome</keyword>
<dbReference type="AlphaFoldDB" id="B9M9B6"/>
<dbReference type="STRING" id="316067.Geob_0303"/>
<sequence length="102" mass="11821">MRQNIKPTAMELLEWDFVKCRSRLLEIAAFIDRIDRFGGSEEARKDFRYRALFQALEIISSGKQNRVREILLLLSDPTLQPLEDVLPPEIAQGAWRNVPGDH</sequence>
<dbReference type="EMBL" id="CP001390">
    <property type="protein sequence ID" value="ACM18674.1"/>
    <property type="molecule type" value="Genomic_DNA"/>
</dbReference>
<dbReference type="OrthoDB" id="196578at2"/>
<dbReference type="KEGG" id="geo:Geob_0303"/>
<dbReference type="RefSeq" id="WP_012645403.1">
    <property type="nucleotide sequence ID" value="NC_011979.1"/>
</dbReference>
<proteinExistence type="predicted"/>
<evidence type="ECO:0000313" key="2">
    <source>
        <dbReference type="Proteomes" id="UP000007721"/>
    </source>
</evidence>
<evidence type="ECO:0000313" key="1">
    <source>
        <dbReference type="EMBL" id="ACM18674.1"/>
    </source>
</evidence>
<dbReference type="HOGENOM" id="CLU_2273331_0_0_7"/>